<evidence type="ECO:0000313" key="2">
    <source>
        <dbReference type="EMBL" id="EYC45663.1"/>
    </source>
</evidence>
<accession>A0A016X346</accession>
<dbReference type="Proteomes" id="UP000024635">
    <property type="component" value="Unassembled WGS sequence"/>
</dbReference>
<name>A0A016X346_9BILA</name>
<feature type="region of interest" description="Disordered" evidence="1">
    <location>
        <begin position="1"/>
        <end position="22"/>
    </location>
</feature>
<keyword evidence="3" id="KW-1185">Reference proteome</keyword>
<dbReference type="AlphaFoldDB" id="A0A016X346"/>
<gene>
    <name evidence="2" type="primary">Acey_s0420.g1137</name>
    <name evidence="2" type="ORF">Y032_0420g1137</name>
</gene>
<sequence length="66" mass="7719">MPGRKHKQNINIGNSRQSQQPTGLPYRICRWCDAADQMLGILWYRSYRNGNSRLPSSQCWQPHITC</sequence>
<feature type="compositionally biased region" description="Polar residues" evidence="1">
    <location>
        <begin position="9"/>
        <end position="22"/>
    </location>
</feature>
<reference evidence="3" key="1">
    <citation type="journal article" date="2015" name="Nat. Genet.">
        <title>The genome and transcriptome of the zoonotic hookworm Ancylostoma ceylanicum identify infection-specific gene families.</title>
        <authorList>
            <person name="Schwarz E.M."/>
            <person name="Hu Y."/>
            <person name="Antoshechkin I."/>
            <person name="Miller M.M."/>
            <person name="Sternberg P.W."/>
            <person name="Aroian R.V."/>
        </authorList>
    </citation>
    <scope>NUCLEOTIDE SEQUENCE</scope>
    <source>
        <strain evidence="3">HY135</strain>
    </source>
</reference>
<protein>
    <submittedName>
        <fullName evidence="2">Uncharacterized protein</fullName>
    </submittedName>
</protein>
<comment type="caution">
    <text evidence="2">The sequence shown here is derived from an EMBL/GenBank/DDBJ whole genome shotgun (WGS) entry which is preliminary data.</text>
</comment>
<dbReference type="EMBL" id="JARK01000020">
    <property type="protein sequence ID" value="EYC45663.1"/>
    <property type="molecule type" value="Genomic_DNA"/>
</dbReference>
<organism evidence="2 3">
    <name type="scientific">Ancylostoma ceylanicum</name>
    <dbReference type="NCBI Taxonomy" id="53326"/>
    <lineage>
        <taxon>Eukaryota</taxon>
        <taxon>Metazoa</taxon>
        <taxon>Ecdysozoa</taxon>
        <taxon>Nematoda</taxon>
        <taxon>Chromadorea</taxon>
        <taxon>Rhabditida</taxon>
        <taxon>Rhabditina</taxon>
        <taxon>Rhabditomorpha</taxon>
        <taxon>Strongyloidea</taxon>
        <taxon>Ancylostomatidae</taxon>
        <taxon>Ancylostomatinae</taxon>
        <taxon>Ancylostoma</taxon>
    </lineage>
</organism>
<evidence type="ECO:0000313" key="3">
    <source>
        <dbReference type="Proteomes" id="UP000024635"/>
    </source>
</evidence>
<evidence type="ECO:0000256" key="1">
    <source>
        <dbReference type="SAM" id="MobiDB-lite"/>
    </source>
</evidence>
<proteinExistence type="predicted"/>